<evidence type="ECO:0000256" key="7">
    <source>
        <dbReference type="RuleBase" id="RU003879"/>
    </source>
</evidence>
<organism evidence="10 11">
    <name type="scientific">Oceanibaculum pacificum</name>
    <dbReference type="NCBI Taxonomy" id="580166"/>
    <lineage>
        <taxon>Bacteria</taxon>
        <taxon>Pseudomonadati</taxon>
        <taxon>Pseudomonadota</taxon>
        <taxon>Alphaproteobacteria</taxon>
        <taxon>Rhodospirillales</taxon>
        <taxon>Oceanibaculaceae</taxon>
        <taxon>Oceanibaculum</taxon>
    </lineage>
</organism>
<evidence type="ECO:0000256" key="6">
    <source>
        <dbReference type="ARBA" id="ARBA00023136"/>
    </source>
</evidence>
<evidence type="ECO:0000256" key="2">
    <source>
        <dbReference type="ARBA" id="ARBA00005811"/>
    </source>
</evidence>
<dbReference type="AlphaFoldDB" id="A0A154VUC0"/>
<comment type="similarity">
    <text evidence="2 7">Belongs to the ExbD/TolR family.</text>
</comment>
<keyword evidence="11" id="KW-1185">Reference proteome</keyword>
<accession>A0A154VUC0</accession>
<dbReference type="STRING" id="580166.AUP43_12030"/>
<evidence type="ECO:0000313" key="10">
    <source>
        <dbReference type="EMBL" id="KZD04865.1"/>
    </source>
</evidence>
<keyword evidence="3" id="KW-1003">Cell membrane</keyword>
<dbReference type="OrthoDB" id="7359438at2"/>
<reference evidence="10 11" key="1">
    <citation type="submission" date="2015-12" db="EMBL/GenBank/DDBJ databases">
        <title>Genome sequence of Oceanibaculum pacificum MCCC 1A02656.</title>
        <authorList>
            <person name="Lu L."/>
            <person name="Lai Q."/>
            <person name="Shao Z."/>
            <person name="Qian P."/>
        </authorList>
    </citation>
    <scope>NUCLEOTIDE SEQUENCE [LARGE SCALE GENOMIC DNA]</scope>
    <source>
        <strain evidence="10 11">MCCC 1A02656</strain>
    </source>
</reference>
<evidence type="ECO:0000256" key="8">
    <source>
        <dbReference type="SAM" id="MobiDB-lite"/>
    </source>
</evidence>
<dbReference type="RefSeq" id="WP_067558346.1">
    <property type="nucleotide sequence ID" value="NZ_LPXN01000134.1"/>
</dbReference>
<protein>
    <submittedName>
        <fullName evidence="10">Biopolymer transporter ExbD</fullName>
    </submittedName>
</protein>
<dbReference type="PANTHER" id="PTHR30558:SF3">
    <property type="entry name" value="BIOPOLYMER TRANSPORT PROTEIN EXBD-RELATED"/>
    <property type="match status" value="1"/>
</dbReference>
<keyword evidence="4 7" id="KW-0812">Transmembrane</keyword>
<comment type="caution">
    <text evidence="10">The sequence shown here is derived from an EMBL/GenBank/DDBJ whole genome shotgun (WGS) entry which is preliminary data.</text>
</comment>
<gene>
    <name evidence="10" type="ORF">AUP43_12030</name>
</gene>
<feature type="region of interest" description="Disordered" evidence="8">
    <location>
        <begin position="1"/>
        <end position="20"/>
    </location>
</feature>
<proteinExistence type="inferred from homology"/>
<dbReference type="GO" id="GO:0015031">
    <property type="term" value="P:protein transport"/>
    <property type="evidence" value="ECO:0007669"/>
    <property type="project" value="UniProtKB-KW"/>
</dbReference>
<dbReference type="EMBL" id="LPXN01000134">
    <property type="protein sequence ID" value="KZD04865.1"/>
    <property type="molecule type" value="Genomic_DNA"/>
</dbReference>
<dbReference type="GO" id="GO:0022857">
    <property type="term" value="F:transmembrane transporter activity"/>
    <property type="evidence" value="ECO:0007669"/>
    <property type="project" value="InterPro"/>
</dbReference>
<evidence type="ECO:0000256" key="4">
    <source>
        <dbReference type="ARBA" id="ARBA00022692"/>
    </source>
</evidence>
<keyword evidence="6 9" id="KW-0472">Membrane</keyword>
<evidence type="ECO:0000256" key="9">
    <source>
        <dbReference type="SAM" id="Phobius"/>
    </source>
</evidence>
<feature type="transmembrane region" description="Helical" evidence="9">
    <location>
        <begin position="25"/>
        <end position="43"/>
    </location>
</feature>
<dbReference type="GO" id="GO:0005886">
    <property type="term" value="C:plasma membrane"/>
    <property type="evidence" value="ECO:0007669"/>
    <property type="project" value="UniProtKB-SubCell"/>
</dbReference>
<evidence type="ECO:0000256" key="5">
    <source>
        <dbReference type="ARBA" id="ARBA00022989"/>
    </source>
</evidence>
<keyword evidence="5 9" id="KW-1133">Transmembrane helix</keyword>
<name>A0A154VUC0_9PROT</name>
<keyword evidence="7" id="KW-0653">Protein transport</keyword>
<dbReference type="Gene3D" id="3.30.420.270">
    <property type="match status" value="1"/>
</dbReference>
<dbReference type="PANTHER" id="PTHR30558">
    <property type="entry name" value="EXBD MEMBRANE COMPONENT OF PMF-DRIVEN MACROMOLECULE IMPORT SYSTEM"/>
    <property type="match status" value="1"/>
</dbReference>
<comment type="subcellular location">
    <subcellularLocation>
        <location evidence="1">Cell membrane</location>
        <topology evidence="1">Single-pass membrane protein</topology>
    </subcellularLocation>
    <subcellularLocation>
        <location evidence="7">Cell membrane</location>
        <topology evidence="7">Single-pass type II membrane protein</topology>
    </subcellularLocation>
</comment>
<sequence length="152" mass="16346">MRFARKTGSPFNRRPARQREEGDEGVIPLINIVFLLLIFFMLAGKLTQADPFQVTPPPSASTDLPEAVPNTILVGADGQLAFAGKPVELEALAEVLAGEVKTQQPMAEDAPPLRLKADQEADAGRVIQVMETLRAAGVEKLLLLTSVRESGS</sequence>
<keyword evidence="7" id="KW-0813">Transport</keyword>
<dbReference type="InterPro" id="IPR003400">
    <property type="entry name" value="ExbD"/>
</dbReference>
<evidence type="ECO:0000256" key="3">
    <source>
        <dbReference type="ARBA" id="ARBA00022475"/>
    </source>
</evidence>
<dbReference type="Proteomes" id="UP000076400">
    <property type="component" value="Unassembled WGS sequence"/>
</dbReference>
<evidence type="ECO:0000256" key="1">
    <source>
        <dbReference type="ARBA" id="ARBA00004162"/>
    </source>
</evidence>
<evidence type="ECO:0000313" key="11">
    <source>
        <dbReference type="Proteomes" id="UP000076400"/>
    </source>
</evidence>
<dbReference type="Pfam" id="PF02472">
    <property type="entry name" value="ExbD"/>
    <property type="match status" value="1"/>
</dbReference>